<dbReference type="GO" id="GO:0140359">
    <property type="term" value="F:ABC-type transporter activity"/>
    <property type="evidence" value="ECO:0007669"/>
    <property type="project" value="InterPro"/>
</dbReference>
<accession>A0A0P0YWV7</accession>
<dbReference type="GO" id="GO:0005886">
    <property type="term" value="C:plasma membrane"/>
    <property type="evidence" value="ECO:0007669"/>
    <property type="project" value="UniProtKB-SubCell"/>
</dbReference>
<dbReference type="InterPro" id="IPR011527">
    <property type="entry name" value="ABC1_TM_dom"/>
</dbReference>
<dbReference type="PANTHER" id="PTHR24221">
    <property type="entry name" value="ATP-BINDING CASSETTE SUB-FAMILY B"/>
    <property type="match status" value="1"/>
</dbReference>
<evidence type="ECO:0008006" key="9">
    <source>
        <dbReference type="Google" id="ProtNLM"/>
    </source>
</evidence>
<feature type="domain" description="ABC transporter" evidence="6">
    <location>
        <begin position="371"/>
        <end position="903"/>
    </location>
</feature>
<feature type="transmembrane region" description="Helical" evidence="5">
    <location>
        <begin position="288"/>
        <end position="315"/>
    </location>
</feature>
<keyword evidence="4 5" id="KW-0472">Membrane</keyword>
<dbReference type="PROSITE" id="PS50893">
    <property type="entry name" value="ABC_TRANSPORTER_2"/>
    <property type="match status" value="1"/>
</dbReference>
<dbReference type="InterPro" id="IPR027417">
    <property type="entry name" value="P-loop_NTPase"/>
</dbReference>
<comment type="subcellular location">
    <subcellularLocation>
        <location evidence="1">Cell membrane</location>
        <topology evidence="1">Multi-pass membrane protein</topology>
    </subcellularLocation>
</comment>
<dbReference type="InterPro" id="IPR036640">
    <property type="entry name" value="ABC1_TM_sf"/>
</dbReference>
<feature type="transmembrane region" description="Helical" evidence="5">
    <location>
        <begin position="87"/>
        <end position="109"/>
    </location>
</feature>
<dbReference type="InterPro" id="IPR039421">
    <property type="entry name" value="Type_1_exporter"/>
</dbReference>
<dbReference type="Gene3D" id="3.40.50.300">
    <property type="entry name" value="P-loop containing nucleotide triphosphate hydrolases"/>
    <property type="match status" value="2"/>
</dbReference>
<dbReference type="RefSeq" id="WP_073469030.1">
    <property type="nucleotide sequence ID" value="NZ_BBWQ01000009.1"/>
</dbReference>
<reference evidence="8" key="1">
    <citation type="journal article" date="2015" name="Proc. Natl. Acad. Sci. U.S.A.">
        <title>Bacterial clade with the ribosomal RNA operon on a small plasmid rather than the chromosome.</title>
        <authorList>
            <person name="Anda M."/>
            <person name="Ohtsubo Y."/>
            <person name="Okubo T."/>
            <person name="Sugawara M."/>
            <person name="Nagata Y."/>
            <person name="Tsuda M."/>
            <person name="Minamisawa K."/>
            <person name="Mitsui H."/>
        </authorList>
    </citation>
    <scope>NUCLEOTIDE SEQUENCE</scope>
    <source>
        <strain evidence="8">DSM 21988</strain>
    </source>
</reference>
<dbReference type="AlphaFoldDB" id="A0A0P0YWV7"/>
<feature type="transmembrane region" description="Helical" evidence="5">
    <location>
        <begin position="18"/>
        <end position="35"/>
    </location>
</feature>
<organism evidence="8">
    <name type="scientific">Aureimonas altamirensis</name>
    <dbReference type="NCBI Taxonomy" id="370622"/>
    <lineage>
        <taxon>Bacteria</taxon>
        <taxon>Pseudomonadati</taxon>
        <taxon>Pseudomonadota</taxon>
        <taxon>Alphaproteobacteria</taxon>
        <taxon>Hyphomicrobiales</taxon>
        <taxon>Aurantimonadaceae</taxon>
        <taxon>Aureimonas</taxon>
    </lineage>
</organism>
<evidence type="ECO:0000256" key="4">
    <source>
        <dbReference type="ARBA" id="ARBA00023136"/>
    </source>
</evidence>
<keyword evidence="2 5" id="KW-0812">Transmembrane</keyword>
<dbReference type="PANTHER" id="PTHR24221:SF654">
    <property type="entry name" value="ATP-BINDING CASSETTE SUB-FAMILY B MEMBER 6"/>
    <property type="match status" value="1"/>
</dbReference>
<dbReference type="GO" id="GO:0005524">
    <property type="term" value="F:ATP binding"/>
    <property type="evidence" value="ECO:0007669"/>
    <property type="project" value="InterPro"/>
</dbReference>
<dbReference type="SUPFAM" id="SSF90123">
    <property type="entry name" value="ABC transporter transmembrane region"/>
    <property type="match status" value="1"/>
</dbReference>
<name>A0A0P0YWV7_9HYPH</name>
<evidence type="ECO:0000256" key="5">
    <source>
        <dbReference type="SAM" id="Phobius"/>
    </source>
</evidence>
<dbReference type="Pfam" id="PF00664">
    <property type="entry name" value="ABC_membrane"/>
    <property type="match status" value="1"/>
</dbReference>
<feature type="transmembrane region" description="Helical" evidence="5">
    <location>
        <begin position="177"/>
        <end position="206"/>
    </location>
</feature>
<evidence type="ECO:0000259" key="7">
    <source>
        <dbReference type="PROSITE" id="PS50929"/>
    </source>
</evidence>
<dbReference type="GO" id="GO:0016887">
    <property type="term" value="F:ATP hydrolysis activity"/>
    <property type="evidence" value="ECO:0007669"/>
    <property type="project" value="InterPro"/>
</dbReference>
<sequence length="913" mass="100419">MAPSLYSYLWKHTKRQQLWMLVIVIVSVVPLYLSLNLPKLIINGPIQGSGFENGSTDTYFRWSLPDFLPSFGGADVYSGLELERLEALYILSALFLGLVIVNGAFKYYLNIYKGRLGERMLRRLRFEMVDRVLRFPMRRLRRVRPAEIASMVKDELEPIGGFIGDAVIQPIYLMSQILTAMVFIFVQSFTLGLVALAVMGLQVVVIPRMRRRLLILGRQRQLAARRLAGTVGEIVEGMPAIRTNDVSNFVRARISDELGHIFLIRFDIYQWKFFVKFLNNFLSQATPFIFYLFGGYFAITGQMDIGALVATIAAYRELPSPLKDLIDWDLTRLDVNVKYEQVMDQFYVDGLLNPRSQAQVDGEVPHLTGPLRLEGVTIRDETGISLATAIDLALPLTQQVAATGPVGDGAESVAEALALLSQPSEGAVTDGGRALADLPERITGRRIAFVDTTTYFPQSSLRAALFYPLMHRLEDKLPPAVSRREQLARAESIASGNSVETPEGDWVDHTAIGASHEERLAAIREVLDITQLTRDIKRIGLGSTVPDALVSAAEGPILRARADFSARLQERGLAKAVQLFTPDAFLSDATIIENIVFGAMRGEESMAVQLIALSEVRDIILSTGLDAPLAEMGRKMAETLVEVFGGMGEGNPLFRRMSIGSAEEIEALRALLARIEGRPTGAAELDDRRQLIRLALGYAEPRYRLGLLDAGLKQRIIEARRALHAGASETLLAEVDLYEPGEFNPSATIRDNIVFGRVGEVTSATSDALDEILVDVINGNGLSDIVLEAALDFDIGSGAKRLTVSQQQRLSLARAILKAPDYLVANRCLSSLDGNLQQKIVQATLARGRDAKRPFGVFWVVGNLAVTSQFERLISFKGGRVVEDKALAEDAALGQSPVEALRGEPRQARGATP</sequence>
<keyword evidence="3 5" id="KW-1133">Transmembrane helix</keyword>
<dbReference type="InterPro" id="IPR003439">
    <property type="entry name" value="ABC_transporter-like_ATP-bd"/>
</dbReference>
<dbReference type="Gene3D" id="1.20.1560.10">
    <property type="entry name" value="ABC transporter type 1, transmembrane domain"/>
    <property type="match status" value="1"/>
</dbReference>
<proteinExistence type="predicted"/>
<evidence type="ECO:0000259" key="6">
    <source>
        <dbReference type="PROSITE" id="PS50893"/>
    </source>
</evidence>
<dbReference type="GO" id="GO:0034040">
    <property type="term" value="F:ATPase-coupled lipid transmembrane transporter activity"/>
    <property type="evidence" value="ECO:0007669"/>
    <property type="project" value="TreeGrafter"/>
</dbReference>
<dbReference type="PROSITE" id="PS50929">
    <property type="entry name" value="ABC_TM1F"/>
    <property type="match status" value="1"/>
</dbReference>
<protein>
    <recommendedName>
        <fullName evidence="9">ABC transporter ATP-binding protein</fullName>
    </recommendedName>
</protein>
<feature type="domain" description="ABC transmembrane type-1" evidence="7">
    <location>
        <begin position="86"/>
        <end position="327"/>
    </location>
</feature>
<dbReference type="CDD" id="cd07346">
    <property type="entry name" value="ABC_6TM_exporters"/>
    <property type="match status" value="1"/>
</dbReference>
<evidence type="ECO:0000313" key="8">
    <source>
        <dbReference type="EMBL" id="BAT25939.1"/>
    </source>
</evidence>
<dbReference type="SUPFAM" id="SSF52540">
    <property type="entry name" value="P-loop containing nucleoside triphosphate hydrolases"/>
    <property type="match status" value="2"/>
</dbReference>
<evidence type="ECO:0000256" key="2">
    <source>
        <dbReference type="ARBA" id="ARBA00022692"/>
    </source>
</evidence>
<dbReference type="EMBL" id="LC066371">
    <property type="protein sequence ID" value="BAT25939.1"/>
    <property type="molecule type" value="Genomic_DNA"/>
</dbReference>
<evidence type="ECO:0000256" key="3">
    <source>
        <dbReference type="ARBA" id="ARBA00022989"/>
    </source>
</evidence>
<evidence type="ECO:0000256" key="1">
    <source>
        <dbReference type="ARBA" id="ARBA00004651"/>
    </source>
</evidence>